<dbReference type="EC" id="3.2.1.23" evidence="3"/>
<gene>
    <name evidence="11" type="ORF">LY79DRAFT_667068</name>
</gene>
<feature type="signal peptide" evidence="9">
    <location>
        <begin position="1"/>
        <end position="25"/>
    </location>
</feature>
<sequence length="1034" mass="111751">MRLASNAGGLLWLAASLGGLQGASAQDVVDWPVHDNGLNQVVQWDRHSYIVNGERLFVFSGEFHYWRIPVPELWRDLLEKVKAAGFNAFSIYNHWGYHNPTPGVLDFDTGAHNFTSIMTVAKELGVYLIIRPGPYVNAETNAGGFPLWLTTGEFGSLRNDDPGYTEAWTPYWSEISKVITPHLVTNGGNVLMFQIENELNGQWTDIPGRVLNPPIANYMQLLQDAARENGIDVPLAHNAPNMRGFSWSRDFSNATGNVDVVGVDSYPSCWSCNLSECTGTNGQYNPYLTQDYHTYFTVQSPSQPNFLPEFQGGSYNPWGGPEGGCPADIGADFANMFYRDLIYQRVTAISLYMMFGGTNWGWLACPVVASSYDYSSPVSENRIIGSKFYETKLLTLFTRVAKDLTKTERVGNGTGYTTNTAISTSELRNVDNDAAFYVVRHAYTPSNTNEAFKLSVKTSQGSFTIPQHGGSVAINGHQAKVLVTDFAFGEKTLLYSTAEVLSYAVLDGREVIAFWLPEGESGEFAVTGVTSAEIAGEANVADFDVYPGEANVTVAYTQKKGITLVGLGDGSRAVLLDRSAAYLFWVPTLDNNPLAPADNTVFVQGPYLVRSASFDEASRGLALSGDADEETTITVFAPASLSSITWNGEKVEIISRDGNAFTAKIEGPVDFEVPALGPWKVHDSLPEIAAGYEATSDGWAVADKTETSNTAKPAPNNPVLYVDEYDIHVGNHVYRATFATGENAPTGVFLNLTGGLAFGYSVWLNSDYIGSYLGLSYLGADARGFSFENATLAESGDNVLVVVMDNSGHDLREAALAPRGISNATLLGPDAGAYKFSGWKIAGTAGRNDLIDAVRGPINEGGLYAERVGAHLPGYPDDDWEPFVSSSSSSSSSSSFSAAAAADGALSVPDAGIRVFRTVVPLDVPAGLDVSISFRFGAASDDSNRLRALLFVNGYQYGRYSPYIGNQVRFPVPTGILNYNGDNTIAVTVWSQAAEGAELTIGWQADYVHTSSFDMSFDGESLRPGWDEGRLSFA</sequence>
<dbReference type="EMBL" id="JAHLJV010000010">
    <property type="protein sequence ID" value="KAK1596919.1"/>
    <property type="molecule type" value="Genomic_DNA"/>
</dbReference>
<accession>A0AAD8Q761</accession>
<reference evidence="11" key="1">
    <citation type="submission" date="2021-06" db="EMBL/GenBank/DDBJ databases">
        <title>Comparative genomics, transcriptomics and evolutionary studies reveal genomic signatures of adaptation to plant cell wall in hemibiotrophic fungi.</title>
        <authorList>
            <consortium name="DOE Joint Genome Institute"/>
            <person name="Baroncelli R."/>
            <person name="Diaz J.F."/>
            <person name="Benocci T."/>
            <person name="Peng M."/>
            <person name="Battaglia E."/>
            <person name="Haridas S."/>
            <person name="Andreopoulos W."/>
            <person name="Labutti K."/>
            <person name="Pangilinan J."/>
            <person name="Floch G.L."/>
            <person name="Makela M.R."/>
            <person name="Henrissat B."/>
            <person name="Grigoriev I.V."/>
            <person name="Crouch J.A."/>
            <person name="De Vries R.P."/>
            <person name="Sukno S.A."/>
            <person name="Thon M.R."/>
        </authorList>
    </citation>
    <scope>NUCLEOTIDE SEQUENCE</scope>
    <source>
        <strain evidence="11">CBS 125086</strain>
    </source>
</reference>
<dbReference type="InterPro" id="IPR037110">
    <property type="entry name" value="Betagal_dom2_sf"/>
</dbReference>
<organism evidence="11 12">
    <name type="scientific">Colletotrichum navitas</name>
    <dbReference type="NCBI Taxonomy" id="681940"/>
    <lineage>
        <taxon>Eukaryota</taxon>
        <taxon>Fungi</taxon>
        <taxon>Dikarya</taxon>
        <taxon>Ascomycota</taxon>
        <taxon>Pezizomycotina</taxon>
        <taxon>Sordariomycetes</taxon>
        <taxon>Hypocreomycetidae</taxon>
        <taxon>Glomerellales</taxon>
        <taxon>Glomerellaceae</taxon>
        <taxon>Colletotrichum</taxon>
        <taxon>Colletotrichum graminicola species complex</taxon>
    </lineage>
</organism>
<proteinExistence type="inferred from homology"/>
<dbReference type="PRINTS" id="PR00742">
    <property type="entry name" value="GLHYDRLASE35"/>
</dbReference>
<protein>
    <recommendedName>
        <fullName evidence="3">beta-galactosidase</fullName>
        <ecNumber evidence="3">3.2.1.23</ecNumber>
    </recommendedName>
</protein>
<dbReference type="Pfam" id="PF01301">
    <property type="entry name" value="Glyco_hydro_35"/>
    <property type="match status" value="1"/>
</dbReference>
<dbReference type="InterPro" id="IPR018954">
    <property type="entry name" value="Betagal_dom2"/>
</dbReference>
<name>A0AAD8Q761_9PEZI</name>
<evidence type="ECO:0000256" key="6">
    <source>
        <dbReference type="ARBA" id="ARBA00023180"/>
    </source>
</evidence>
<evidence type="ECO:0000256" key="3">
    <source>
        <dbReference type="ARBA" id="ARBA00012756"/>
    </source>
</evidence>
<evidence type="ECO:0000256" key="5">
    <source>
        <dbReference type="ARBA" id="ARBA00022801"/>
    </source>
</evidence>
<keyword evidence="4 9" id="KW-0732">Signal</keyword>
<evidence type="ECO:0000256" key="8">
    <source>
        <dbReference type="RuleBase" id="RU003679"/>
    </source>
</evidence>
<evidence type="ECO:0000256" key="9">
    <source>
        <dbReference type="SAM" id="SignalP"/>
    </source>
</evidence>
<dbReference type="GO" id="GO:0005975">
    <property type="term" value="P:carbohydrate metabolic process"/>
    <property type="evidence" value="ECO:0007669"/>
    <property type="project" value="InterPro"/>
</dbReference>
<dbReference type="InterPro" id="IPR008979">
    <property type="entry name" value="Galactose-bd-like_sf"/>
</dbReference>
<dbReference type="RefSeq" id="XP_060417756.1">
    <property type="nucleotide sequence ID" value="XM_060563319.1"/>
</dbReference>
<dbReference type="PANTHER" id="PTHR23421">
    <property type="entry name" value="BETA-GALACTOSIDASE RELATED"/>
    <property type="match status" value="1"/>
</dbReference>
<evidence type="ECO:0000256" key="2">
    <source>
        <dbReference type="ARBA" id="ARBA00009809"/>
    </source>
</evidence>
<dbReference type="AlphaFoldDB" id="A0AAD8Q761"/>
<dbReference type="FunFam" id="2.102.20.10:FF:000001">
    <property type="entry name" value="Beta-galactosidase A"/>
    <property type="match status" value="1"/>
</dbReference>
<dbReference type="SUPFAM" id="SSF49785">
    <property type="entry name" value="Galactose-binding domain-like"/>
    <property type="match status" value="2"/>
</dbReference>
<dbReference type="InterPro" id="IPR036833">
    <property type="entry name" value="BetaGal_dom3_sf"/>
</dbReference>
<keyword evidence="5 11" id="KW-0378">Hydrolase</keyword>
<dbReference type="InterPro" id="IPR017853">
    <property type="entry name" value="GH"/>
</dbReference>
<keyword evidence="6" id="KW-0325">Glycoprotein</keyword>
<dbReference type="Gene3D" id="2.102.20.10">
    <property type="entry name" value="Beta-galactosidase, domain 2"/>
    <property type="match status" value="1"/>
</dbReference>
<dbReference type="FunFam" id="3.20.20.80:FF:000040">
    <property type="entry name" value="Beta-galactosidase A"/>
    <property type="match status" value="1"/>
</dbReference>
<dbReference type="GeneID" id="85447559"/>
<evidence type="ECO:0000256" key="7">
    <source>
        <dbReference type="ARBA" id="ARBA00023295"/>
    </source>
</evidence>
<dbReference type="InterPro" id="IPR025300">
    <property type="entry name" value="BetaGal_jelly_roll_dom"/>
</dbReference>
<dbReference type="SMART" id="SM01029">
    <property type="entry name" value="BetaGal_dom2"/>
    <property type="match status" value="1"/>
</dbReference>
<dbReference type="InterPro" id="IPR031330">
    <property type="entry name" value="Gly_Hdrlase_35_cat"/>
</dbReference>
<dbReference type="Proteomes" id="UP001230504">
    <property type="component" value="Unassembled WGS sequence"/>
</dbReference>
<dbReference type="SUPFAM" id="SSF117100">
    <property type="entry name" value="Beta-galactosidase LacA, domain 3"/>
    <property type="match status" value="1"/>
</dbReference>
<dbReference type="Pfam" id="PF10435">
    <property type="entry name" value="BetaGal_dom2"/>
    <property type="match status" value="1"/>
</dbReference>
<dbReference type="Gene3D" id="3.20.20.80">
    <property type="entry name" value="Glycosidases"/>
    <property type="match status" value="1"/>
</dbReference>
<comment type="caution">
    <text evidence="11">The sequence shown here is derived from an EMBL/GenBank/DDBJ whole genome shotgun (WGS) entry which is preliminary data.</text>
</comment>
<comment type="catalytic activity">
    <reaction evidence="1">
        <text>Hydrolysis of terminal non-reducing beta-D-galactose residues in beta-D-galactosides.</text>
        <dbReference type="EC" id="3.2.1.23"/>
    </reaction>
</comment>
<dbReference type="SUPFAM" id="SSF51011">
    <property type="entry name" value="Glycosyl hydrolase domain"/>
    <property type="match status" value="1"/>
</dbReference>
<evidence type="ECO:0000313" key="11">
    <source>
        <dbReference type="EMBL" id="KAK1596919.1"/>
    </source>
</evidence>
<dbReference type="Pfam" id="PF13364">
    <property type="entry name" value="BetaGal_ABD2"/>
    <property type="match status" value="2"/>
</dbReference>
<keyword evidence="7" id="KW-0326">Glycosidase</keyword>
<evidence type="ECO:0000259" key="10">
    <source>
        <dbReference type="SMART" id="SM01029"/>
    </source>
</evidence>
<dbReference type="Gene3D" id="2.60.120.260">
    <property type="entry name" value="Galactose-binding domain-like"/>
    <property type="match status" value="2"/>
</dbReference>
<evidence type="ECO:0000256" key="4">
    <source>
        <dbReference type="ARBA" id="ARBA00022729"/>
    </source>
</evidence>
<dbReference type="Gene3D" id="2.60.390.10">
    <property type="entry name" value="Beta-galactosidase, domain 3"/>
    <property type="match status" value="1"/>
</dbReference>
<dbReference type="GO" id="GO:0004565">
    <property type="term" value="F:beta-galactosidase activity"/>
    <property type="evidence" value="ECO:0007669"/>
    <property type="project" value="UniProtKB-EC"/>
</dbReference>
<keyword evidence="12" id="KW-1185">Reference proteome</keyword>
<feature type="domain" description="Beta-galactosidase" evidence="10">
    <location>
        <begin position="403"/>
        <end position="584"/>
    </location>
</feature>
<dbReference type="SUPFAM" id="SSF51445">
    <property type="entry name" value="(Trans)glycosidases"/>
    <property type="match status" value="1"/>
</dbReference>
<dbReference type="Pfam" id="PF13363">
    <property type="entry name" value="BetaGal_dom3"/>
    <property type="match status" value="1"/>
</dbReference>
<dbReference type="InterPro" id="IPR025972">
    <property type="entry name" value="BetaGal_dom3"/>
</dbReference>
<feature type="chain" id="PRO_5042135725" description="beta-galactosidase" evidence="9">
    <location>
        <begin position="26"/>
        <end position="1034"/>
    </location>
</feature>
<dbReference type="InterPro" id="IPR001944">
    <property type="entry name" value="Glycoside_Hdrlase_35"/>
</dbReference>
<evidence type="ECO:0000256" key="1">
    <source>
        <dbReference type="ARBA" id="ARBA00001412"/>
    </source>
</evidence>
<comment type="similarity">
    <text evidence="2 8">Belongs to the glycosyl hydrolase 35 family.</text>
</comment>
<evidence type="ECO:0000313" key="12">
    <source>
        <dbReference type="Proteomes" id="UP001230504"/>
    </source>
</evidence>